<comment type="similarity">
    <text evidence="1">Belongs to the OPI10 family.</text>
</comment>
<dbReference type="RefSeq" id="XP_066065574.1">
    <property type="nucleotide sequence ID" value="XM_066209477.1"/>
</dbReference>
<protein>
    <recommendedName>
        <fullName evidence="6">Hikeshi-like domain-containing protein</fullName>
    </recommendedName>
</protein>
<dbReference type="GeneID" id="91084225"/>
<dbReference type="InterPro" id="IPR008493">
    <property type="entry name" value="Hikeshi-like_N"/>
</dbReference>
<dbReference type="PANTHER" id="PTHR12925">
    <property type="entry name" value="HIKESHI FAMILY MEMBER"/>
    <property type="match status" value="1"/>
</dbReference>
<keyword evidence="5" id="KW-1185">Reference proteome</keyword>
<dbReference type="EMBL" id="CP143784">
    <property type="protein sequence ID" value="WVN84873.1"/>
    <property type="molecule type" value="Genomic_DNA"/>
</dbReference>
<dbReference type="GO" id="GO:0005634">
    <property type="term" value="C:nucleus"/>
    <property type="evidence" value="ECO:0007669"/>
    <property type="project" value="TreeGrafter"/>
</dbReference>
<dbReference type="PANTHER" id="PTHR12925:SF0">
    <property type="entry name" value="PROTEIN HIKESHI"/>
    <property type="match status" value="1"/>
</dbReference>
<proteinExistence type="inferred from homology"/>
<accession>A0AAJ8JMA6</accession>
<dbReference type="InterPro" id="IPR048364">
    <property type="entry name" value="Hikeshi-like_C"/>
</dbReference>
<dbReference type="GO" id="GO:0006606">
    <property type="term" value="P:protein import into nucleus"/>
    <property type="evidence" value="ECO:0007669"/>
    <property type="project" value="TreeGrafter"/>
</dbReference>
<dbReference type="AlphaFoldDB" id="A0AAJ8JMA6"/>
<reference evidence="4" key="3">
    <citation type="submission" date="2024-01" db="EMBL/GenBank/DDBJ databases">
        <authorList>
            <person name="Coelho M.A."/>
            <person name="David-Palma M."/>
            <person name="Shea T."/>
            <person name="Sun S."/>
            <person name="Cuomo C.A."/>
            <person name="Heitman J."/>
        </authorList>
    </citation>
    <scope>NUCLEOTIDE SEQUENCE</scope>
    <source>
        <strain evidence="4">CBS 7841</strain>
    </source>
</reference>
<dbReference type="KEGG" id="cdep:91084225"/>
<evidence type="ECO:0000313" key="5">
    <source>
        <dbReference type="Proteomes" id="UP000094043"/>
    </source>
</evidence>
<gene>
    <name evidence="4" type="ORF">L203_100009</name>
</gene>
<evidence type="ECO:0000256" key="1">
    <source>
        <dbReference type="ARBA" id="ARBA00006623"/>
    </source>
</evidence>
<evidence type="ECO:0000259" key="2">
    <source>
        <dbReference type="Pfam" id="PF05603"/>
    </source>
</evidence>
<name>A0AAJ8JMA6_9TREE</name>
<feature type="domain" description="Hikeshi-like C-terminal" evidence="3">
    <location>
        <begin position="133"/>
        <end position="189"/>
    </location>
</feature>
<dbReference type="GO" id="GO:0061608">
    <property type="term" value="F:nuclear import signal receptor activity"/>
    <property type="evidence" value="ECO:0007669"/>
    <property type="project" value="TreeGrafter"/>
</dbReference>
<evidence type="ECO:0000313" key="4">
    <source>
        <dbReference type="EMBL" id="WVN84873.1"/>
    </source>
</evidence>
<dbReference type="GO" id="GO:0005829">
    <property type="term" value="C:cytosol"/>
    <property type="evidence" value="ECO:0007669"/>
    <property type="project" value="TreeGrafter"/>
</dbReference>
<dbReference type="Pfam" id="PF05603">
    <property type="entry name" value="Hikeshi-like_N"/>
    <property type="match status" value="1"/>
</dbReference>
<sequence>MFGAIVAGRLVQTNLQQIDDTHFVFPLENPYDINHLTVFLLGTIPFPEGFGASVHFSWPGREYIPLGVLTNNKPSAIFRVRSHLPPNVTIGQPSPPAQLGIEVAPLAQLEVMQAELNANSKEAGKELVKGVDVGKVAEKIVRHLFNFLHSFGGEGQLTPDTQIPLSFFQQWYTNFTRKIENDKGAGFLDREARNYVREELYDRSYFNQLLSPSTLIMLILDG</sequence>
<dbReference type="Pfam" id="PF21057">
    <property type="entry name" value="Hikeshi-like_C"/>
    <property type="match status" value="1"/>
</dbReference>
<dbReference type="InterPro" id="IPR031318">
    <property type="entry name" value="OPI10"/>
</dbReference>
<organism evidence="4 5">
    <name type="scientific">Cryptococcus depauperatus CBS 7841</name>
    <dbReference type="NCBI Taxonomy" id="1295531"/>
    <lineage>
        <taxon>Eukaryota</taxon>
        <taxon>Fungi</taxon>
        <taxon>Dikarya</taxon>
        <taxon>Basidiomycota</taxon>
        <taxon>Agaricomycotina</taxon>
        <taxon>Tremellomycetes</taxon>
        <taxon>Tremellales</taxon>
        <taxon>Cryptococcaceae</taxon>
        <taxon>Cryptococcus</taxon>
    </lineage>
</organism>
<reference evidence="4" key="1">
    <citation type="submission" date="2016-06" db="EMBL/GenBank/DDBJ databases">
        <authorList>
            <person name="Cuomo C."/>
            <person name="Litvintseva A."/>
            <person name="Heitman J."/>
            <person name="Chen Y."/>
            <person name="Sun S."/>
            <person name="Springer D."/>
            <person name="Dromer F."/>
            <person name="Young S."/>
            <person name="Zeng Q."/>
            <person name="Chapman S."/>
            <person name="Gujja S."/>
            <person name="Saif S."/>
            <person name="Birren B."/>
        </authorList>
    </citation>
    <scope>NUCLEOTIDE SEQUENCE</scope>
    <source>
        <strain evidence="4">CBS 7841</strain>
    </source>
</reference>
<reference evidence="4" key="2">
    <citation type="journal article" date="2022" name="Elife">
        <title>Obligate sexual reproduction of a homothallic fungus closely related to the Cryptococcus pathogenic species complex.</title>
        <authorList>
            <person name="Passer A.R."/>
            <person name="Clancey S.A."/>
            <person name="Shea T."/>
            <person name="David-Palma M."/>
            <person name="Averette A.F."/>
            <person name="Boekhout T."/>
            <person name="Porcel B.M."/>
            <person name="Nowrousian M."/>
            <person name="Cuomo C.A."/>
            <person name="Sun S."/>
            <person name="Heitman J."/>
            <person name="Coelho M.A."/>
        </authorList>
    </citation>
    <scope>NUCLEOTIDE SEQUENCE</scope>
    <source>
        <strain evidence="4">CBS 7841</strain>
    </source>
</reference>
<evidence type="ECO:0008006" key="6">
    <source>
        <dbReference type="Google" id="ProtNLM"/>
    </source>
</evidence>
<evidence type="ECO:0000259" key="3">
    <source>
        <dbReference type="Pfam" id="PF21057"/>
    </source>
</evidence>
<dbReference type="Proteomes" id="UP000094043">
    <property type="component" value="Chromosome 1"/>
</dbReference>
<feature type="domain" description="Hikeshi-like N-terminal" evidence="2">
    <location>
        <begin position="5"/>
        <end position="119"/>
    </location>
</feature>